<dbReference type="EMBL" id="BMAT01014149">
    <property type="protein sequence ID" value="GFS26887.1"/>
    <property type="molecule type" value="Genomic_DNA"/>
</dbReference>
<dbReference type="AlphaFoldDB" id="A0AAV4JZD7"/>
<accession>A0AAV4JZD7</accession>
<keyword evidence="2" id="KW-1185">Reference proteome</keyword>
<organism evidence="1 2">
    <name type="scientific">Elysia marginata</name>
    <dbReference type="NCBI Taxonomy" id="1093978"/>
    <lineage>
        <taxon>Eukaryota</taxon>
        <taxon>Metazoa</taxon>
        <taxon>Spiralia</taxon>
        <taxon>Lophotrochozoa</taxon>
        <taxon>Mollusca</taxon>
        <taxon>Gastropoda</taxon>
        <taxon>Heterobranchia</taxon>
        <taxon>Euthyneura</taxon>
        <taxon>Panpulmonata</taxon>
        <taxon>Sacoglossa</taxon>
        <taxon>Placobranchoidea</taxon>
        <taxon>Plakobranchidae</taxon>
        <taxon>Elysia</taxon>
    </lineage>
</organism>
<reference evidence="1 2" key="1">
    <citation type="journal article" date="2021" name="Elife">
        <title>Chloroplast acquisition without the gene transfer in kleptoplastic sea slugs, Plakobranchus ocellatus.</title>
        <authorList>
            <person name="Maeda T."/>
            <person name="Takahashi S."/>
            <person name="Yoshida T."/>
            <person name="Shimamura S."/>
            <person name="Takaki Y."/>
            <person name="Nagai Y."/>
            <person name="Toyoda A."/>
            <person name="Suzuki Y."/>
            <person name="Arimoto A."/>
            <person name="Ishii H."/>
            <person name="Satoh N."/>
            <person name="Nishiyama T."/>
            <person name="Hasebe M."/>
            <person name="Maruyama T."/>
            <person name="Minagawa J."/>
            <person name="Obokata J."/>
            <person name="Shigenobu S."/>
        </authorList>
    </citation>
    <scope>NUCLEOTIDE SEQUENCE [LARGE SCALE GENOMIC DNA]</scope>
</reference>
<evidence type="ECO:0000313" key="2">
    <source>
        <dbReference type="Proteomes" id="UP000762676"/>
    </source>
</evidence>
<gene>
    <name evidence="1" type="ORF">ElyMa_007068900</name>
</gene>
<sequence>MADPKMALASIGKFHRKRTNPPPAIKAIQNDLIKVNFDPSKAAARLVLLVPKARAKSSQVVHTPTTSRVDIEARAILFVCAECTFVAVSQTYAGKELTLPVDIVPVVEPNLLQSMPG</sequence>
<name>A0AAV4JZD7_9GAST</name>
<evidence type="ECO:0000313" key="1">
    <source>
        <dbReference type="EMBL" id="GFS26887.1"/>
    </source>
</evidence>
<protein>
    <submittedName>
        <fullName evidence="1">Uncharacterized protein</fullName>
    </submittedName>
</protein>
<comment type="caution">
    <text evidence="1">The sequence shown here is derived from an EMBL/GenBank/DDBJ whole genome shotgun (WGS) entry which is preliminary data.</text>
</comment>
<proteinExistence type="predicted"/>
<dbReference type="Proteomes" id="UP000762676">
    <property type="component" value="Unassembled WGS sequence"/>
</dbReference>